<protein>
    <recommendedName>
        <fullName evidence="3">F-box domain-containing protein</fullName>
    </recommendedName>
</protein>
<evidence type="ECO:0008006" key="3">
    <source>
        <dbReference type="Google" id="ProtNLM"/>
    </source>
</evidence>
<reference evidence="1 2" key="1">
    <citation type="journal article" date="2016" name="Mol. Biol. Evol.">
        <title>Comparative Genomics of Early-Diverging Mushroom-Forming Fungi Provides Insights into the Origins of Lignocellulose Decay Capabilities.</title>
        <authorList>
            <person name="Nagy L.G."/>
            <person name="Riley R."/>
            <person name="Tritt A."/>
            <person name="Adam C."/>
            <person name="Daum C."/>
            <person name="Floudas D."/>
            <person name="Sun H."/>
            <person name="Yadav J.S."/>
            <person name="Pangilinan J."/>
            <person name="Larsson K.H."/>
            <person name="Matsuura K."/>
            <person name="Barry K."/>
            <person name="Labutti K."/>
            <person name="Kuo R."/>
            <person name="Ohm R.A."/>
            <person name="Bhattacharya S.S."/>
            <person name="Shirouzu T."/>
            <person name="Yoshinaga Y."/>
            <person name="Martin F.M."/>
            <person name="Grigoriev I.V."/>
            <person name="Hibbett D.S."/>
        </authorList>
    </citation>
    <scope>NUCLEOTIDE SEQUENCE [LARGE SCALE GENOMIC DNA]</scope>
    <source>
        <strain evidence="1 2">HHB12029</strain>
    </source>
</reference>
<dbReference type="EMBL" id="KV425996">
    <property type="protein sequence ID" value="KZV93062.1"/>
    <property type="molecule type" value="Genomic_DNA"/>
</dbReference>
<dbReference type="AlphaFoldDB" id="A0A165I8T1"/>
<keyword evidence="2" id="KW-1185">Reference proteome</keyword>
<dbReference type="STRING" id="1314781.A0A165I8T1"/>
<accession>A0A165I8T1</accession>
<dbReference type="OrthoDB" id="2745518at2759"/>
<organism evidence="1 2">
    <name type="scientific">Exidia glandulosa HHB12029</name>
    <dbReference type="NCBI Taxonomy" id="1314781"/>
    <lineage>
        <taxon>Eukaryota</taxon>
        <taxon>Fungi</taxon>
        <taxon>Dikarya</taxon>
        <taxon>Basidiomycota</taxon>
        <taxon>Agaricomycotina</taxon>
        <taxon>Agaricomycetes</taxon>
        <taxon>Auriculariales</taxon>
        <taxon>Exidiaceae</taxon>
        <taxon>Exidia</taxon>
    </lineage>
</organism>
<proteinExistence type="predicted"/>
<name>A0A165I8T1_EXIGL</name>
<evidence type="ECO:0000313" key="1">
    <source>
        <dbReference type="EMBL" id="KZV93062.1"/>
    </source>
</evidence>
<evidence type="ECO:0000313" key="2">
    <source>
        <dbReference type="Proteomes" id="UP000077266"/>
    </source>
</evidence>
<gene>
    <name evidence="1" type="ORF">EXIGLDRAFT_749321</name>
</gene>
<sequence>MSPLDRLPVELLLEILKLCDTLATVVAAAQSHRRWRNIYYEKENKDIVDRHVFVNRIGRRVAAAALCGIRIHAFMSTFRDPEPGEPSFVEIVRERFSEASILDEDITAAEFSILRERVRVCEKLEDIYLHRRRNVRHPDRMGSLSPAESDAFRLTVHRLWLFSSFSRKGSPILNAFSKREVRAAVFYSAYTPQELYNIHSVIDWMYHVVERCDWYYRFTGFLRMQIIVGGPEVVLKVHECPKYSREILGAVRGLVKADPDGWANDIFKVLMQFGGRVVSREVPAGIVQIVVSPEIPEFACGRCAARPGLRLWNWENWRHAQLNLRIDSLSDWLAGNLKHNLHERSLFMGHASFYHDDQTMPHLLLPDLFDEDPRPTCKREEKCLLLGPDEFDNIEDTTFLCDACLEQMIKSRLWIWWLRTKERDFPSELRVDCPDGLECLQQSYDRGHAASFNHACHSARDVLQARIQARILEEKEETEVEAILR</sequence>
<dbReference type="Proteomes" id="UP000077266">
    <property type="component" value="Unassembled WGS sequence"/>
</dbReference>
<dbReference type="CDD" id="cd09917">
    <property type="entry name" value="F-box_SF"/>
    <property type="match status" value="1"/>
</dbReference>
<dbReference type="InParanoid" id="A0A165I8T1"/>